<comment type="caution">
    <text evidence="18">The sequence shown here is derived from an EMBL/GenBank/DDBJ whole genome shotgun (WGS) entry which is preliminary data.</text>
</comment>
<evidence type="ECO:0000256" key="5">
    <source>
        <dbReference type="ARBA" id="ARBA00007383"/>
    </source>
</evidence>
<evidence type="ECO:0000256" key="1">
    <source>
        <dbReference type="ARBA" id="ARBA00000077"/>
    </source>
</evidence>
<dbReference type="InterPro" id="IPR022898">
    <property type="entry name" value="RNase_HII"/>
</dbReference>
<keyword evidence="13 14" id="KW-0464">Manganese</keyword>
<dbReference type="GO" id="GO:0043137">
    <property type="term" value="P:DNA replication, removal of RNA primer"/>
    <property type="evidence" value="ECO:0007669"/>
    <property type="project" value="TreeGrafter"/>
</dbReference>
<evidence type="ECO:0000256" key="4">
    <source>
        <dbReference type="ARBA" id="ARBA00004496"/>
    </source>
</evidence>
<dbReference type="GO" id="GO:0006298">
    <property type="term" value="P:mismatch repair"/>
    <property type="evidence" value="ECO:0007669"/>
    <property type="project" value="TreeGrafter"/>
</dbReference>
<evidence type="ECO:0000256" key="15">
    <source>
        <dbReference type="PROSITE-ProRule" id="PRU01319"/>
    </source>
</evidence>
<dbReference type="Gene3D" id="3.30.420.10">
    <property type="entry name" value="Ribonuclease H-like superfamily/Ribonuclease H"/>
    <property type="match status" value="1"/>
</dbReference>
<keyword evidence="12 14" id="KW-0378">Hydrolase</keyword>
<feature type="domain" description="RNase H type-2" evidence="17">
    <location>
        <begin position="19"/>
        <end position="208"/>
    </location>
</feature>
<dbReference type="FunFam" id="3.30.420.10:FF:000006">
    <property type="entry name" value="Ribonuclease HII"/>
    <property type="match status" value="1"/>
</dbReference>
<evidence type="ECO:0000256" key="11">
    <source>
        <dbReference type="ARBA" id="ARBA00022759"/>
    </source>
</evidence>
<gene>
    <name evidence="14" type="primary">rnhB</name>
    <name evidence="18" type="ORF">MRX98_02545</name>
</gene>
<keyword evidence="9 14" id="KW-0540">Nuclease</keyword>
<dbReference type="InterPro" id="IPR012337">
    <property type="entry name" value="RNaseH-like_sf"/>
</dbReference>
<dbReference type="RefSeq" id="WP_246902759.1">
    <property type="nucleotide sequence ID" value="NZ_JALJRB010000002.1"/>
</dbReference>
<dbReference type="GO" id="GO:0003723">
    <property type="term" value="F:RNA binding"/>
    <property type="evidence" value="ECO:0007669"/>
    <property type="project" value="UniProtKB-UniRule"/>
</dbReference>
<reference evidence="18" key="1">
    <citation type="submission" date="2022-04" db="EMBL/GenBank/DDBJ databases">
        <title>Desulfatitalea alkaliphila sp. nov., a novel anaerobic sulfate-reducing bacterium isolated from terrestrial mud volcano, Taman Peninsula, Russia.</title>
        <authorList>
            <person name="Khomyakova M.A."/>
            <person name="Merkel A.Y."/>
            <person name="Slobodkin A.I."/>
        </authorList>
    </citation>
    <scope>NUCLEOTIDE SEQUENCE</scope>
    <source>
        <strain evidence="18">M08but</strain>
    </source>
</reference>
<feature type="binding site" evidence="14 15">
    <location>
        <position position="25"/>
    </location>
    <ligand>
        <name>a divalent metal cation</name>
        <dbReference type="ChEBI" id="CHEBI:60240"/>
    </ligand>
</feature>
<keyword evidence="10 14" id="KW-0479">Metal-binding</keyword>
<accession>A0AA41UHW4</accession>
<proteinExistence type="inferred from homology"/>
<dbReference type="GO" id="GO:0030145">
    <property type="term" value="F:manganese ion binding"/>
    <property type="evidence" value="ECO:0007669"/>
    <property type="project" value="UniProtKB-UniRule"/>
</dbReference>
<dbReference type="HAMAP" id="MF_00052_B">
    <property type="entry name" value="RNase_HII_B"/>
    <property type="match status" value="1"/>
</dbReference>
<dbReference type="PROSITE" id="PS51975">
    <property type="entry name" value="RNASE_H_2"/>
    <property type="match status" value="1"/>
</dbReference>
<dbReference type="CDD" id="cd07182">
    <property type="entry name" value="RNase_HII_bacteria_HII_like"/>
    <property type="match status" value="1"/>
</dbReference>
<feature type="binding site" evidence="14 15">
    <location>
        <position position="26"/>
    </location>
    <ligand>
        <name>a divalent metal cation</name>
        <dbReference type="ChEBI" id="CHEBI:60240"/>
    </ligand>
</feature>
<keyword evidence="11 14" id="KW-0255">Endonuclease</keyword>
<sequence length="221" mass="23817">MVETDLWAFEKALQARGYTRIAGVDEAGRGPLAGPVVAAAVLLPPDFAVAGVNDSKQLTARRRDRLFDRIHAHALAVGIGIVEAPEIDRINILQAARKAMADAVAALDPVPDFLLIDGNCTIDRDLPQTALVKGDARSISVAAASIVAKVHRDRLMLAHHCRYPLFGFDRHKGYPTLAHKTAIARHGPCPLHRRSFRGVCGVRAPEQSPLPFADEIIAHGG</sequence>
<feature type="binding site" evidence="14 15">
    <location>
        <position position="117"/>
    </location>
    <ligand>
        <name>a divalent metal cation</name>
        <dbReference type="ChEBI" id="CHEBI:60240"/>
    </ligand>
</feature>
<comment type="cofactor">
    <cofactor evidence="2">
        <name>Mg(2+)</name>
        <dbReference type="ChEBI" id="CHEBI:18420"/>
    </cofactor>
</comment>
<dbReference type="GO" id="GO:0032299">
    <property type="term" value="C:ribonuclease H2 complex"/>
    <property type="evidence" value="ECO:0007669"/>
    <property type="project" value="TreeGrafter"/>
</dbReference>
<dbReference type="SUPFAM" id="SSF53098">
    <property type="entry name" value="Ribonuclease H-like"/>
    <property type="match status" value="1"/>
</dbReference>
<evidence type="ECO:0000256" key="10">
    <source>
        <dbReference type="ARBA" id="ARBA00022723"/>
    </source>
</evidence>
<dbReference type="InterPro" id="IPR024567">
    <property type="entry name" value="RNase_HII/HIII_dom"/>
</dbReference>
<comment type="catalytic activity">
    <reaction evidence="1 14 15 16">
        <text>Endonucleolytic cleavage to 5'-phosphomonoester.</text>
        <dbReference type="EC" id="3.1.26.4"/>
    </reaction>
</comment>
<dbReference type="NCBIfam" id="NF000594">
    <property type="entry name" value="PRK00015.1-1"/>
    <property type="match status" value="1"/>
</dbReference>
<dbReference type="GO" id="GO:0005737">
    <property type="term" value="C:cytoplasm"/>
    <property type="evidence" value="ECO:0007669"/>
    <property type="project" value="UniProtKB-SubCell"/>
</dbReference>
<evidence type="ECO:0000256" key="14">
    <source>
        <dbReference type="HAMAP-Rule" id="MF_00052"/>
    </source>
</evidence>
<evidence type="ECO:0000256" key="13">
    <source>
        <dbReference type="ARBA" id="ARBA00023211"/>
    </source>
</evidence>
<keyword evidence="19" id="KW-1185">Reference proteome</keyword>
<dbReference type="PANTHER" id="PTHR10954">
    <property type="entry name" value="RIBONUCLEASE H2 SUBUNIT A"/>
    <property type="match status" value="1"/>
</dbReference>
<dbReference type="InterPro" id="IPR036397">
    <property type="entry name" value="RNaseH_sf"/>
</dbReference>
<evidence type="ECO:0000259" key="17">
    <source>
        <dbReference type="PROSITE" id="PS51975"/>
    </source>
</evidence>
<evidence type="ECO:0000256" key="8">
    <source>
        <dbReference type="ARBA" id="ARBA00022490"/>
    </source>
</evidence>
<keyword evidence="8 14" id="KW-0963">Cytoplasm</keyword>
<dbReference type="Proteomes" id="UP001165427">
    <property type="component" value="Unassembled WGS sequence"/>
</dbReference>
<name>A0AA41UHW4_9BACT</name>
<comment type="function">
    <text evidence="3 14 16">Endonuclease that specifically degrades the RNA of RNA-DNA hybrids.</text>
</comment>
<dbReference type="NCBIfam" id="NF000595">
    <property type="entry name" value="PRK00015.1-3"/>
    <property type="match status" value="1"/>
</dbReference>
<comment type="similarity">
    <text evidence="5 14 16">Belongs to the RNase HII family.</text>
</comment>
<dbReference type="EC" id="3.1.26.4" evidence="6 14"/>
<evidence type="ECO:0000313" key="19">
    <source>
        <dbReference type="Proteomes" id="UP001165427"/>
    </source>
</evidence>
<evidence type="ECO:0000256" key="7">
    <source>
        <dbReference type="ARBA" id="ARBA00019179"/>
    </source>
</evidence>
<dbReference type="GO" id="GO:0004523">
    <property type="term" value="F:RNA-DNA hybrid ribonuclease activity"/>
    <property type="evidence" value="ECO:0007669"/>
    <property type="project" value="UniProtKB-UniRule"/>
</dbReference>
<comment type="subcellular location">
    <subcellularLocation>
        <location evidence="4 14">Cytoplasm</location>
    </subcellularLocation>
</comment>
<dbReference type="Pfam" id="PF01351">
    <property type="entry name" value="RNase_HII"/>
    <property type="match status" value="1"/>
</dbReference>
<evidence type="ECO:0000256" key="16">
    <source>
        <dbReference type="RuleBase" id="RU003515"/>
    </source>
</evidence>
<evidence type="ECO:0000256" key="6">
    <source>
        <dbReference type="ARBA" id="ARBA00012180"/>
    </source>
</evidence>
<protein>
    <recommendedName>
        <fullName evidence="7 14">Ribonuclease HII</fullName>
        <shortName evidence="14">RNase HII</shortName>
        <ecNumber evidence="6 14">3.1.26.4</ecNumber>
    </recommendedName>
</protein>
<evidence type="ECO:0000256" key="12">
    <source>
        <dbReference type="ARBA" id="ARBA00022801"/>
    </source>
</evidence>
<dbReference type="InterPro" id="IPR001352">
    <property type="entry name" value="RNase_HII/HIII"/>
</dbReference>
<evidence type="ECO:0000256" key="9">
    <source>
        <dbReference type="ARBA" id="ARBA00022722"/>
    </source>
</evidence>
<comment type="cofactor">
    <cofactor evidence="14 15">
        <name>Mn(2+)</name>
        <dbReference type="ChEBI" id="CHEBI:29035"/>
    </cofactor>
    <cofactor evidence="14 15">
        <name>Mg(2+)</name>
        <dbReference type="ChEBI" id="CHEBI:18420"/>
    </cofactor>
    <text evidence="14 15">Manganese or magnesium. Binds 1 divalent metal ion per monomer in the absence of substrate. May bind a second metal ion after substrate binding.</text>
</comment>
<organism evidence="18 19">
    <name type="scientific">Desulfatitalea alkaliphila</name>
    <dbReference type="NCBI Taxonomy" id="2929485"/>
    <lineage>
        <taxon>Bacteria</taxon>
        <taxon>Pseudomonadati</taxon>
        <taxon>Thermodesulfobacteriota</taxon>
        <taxon>Desulfobacteria</taxon>
        <taxon>Desulfobacterales</taxon>
        <taxon>Desulfosarcinaceae</taxon>
        <taxon>Desulfatitalea</taxon>
    </lineage>
</organism>
<evidence type="ECO:0000256" key="2">
    <source>
        <dbReference type="ARBA" id="ARBA00001946"/>
    </source>
</evidence>
<evidence type="ECO:0000256" key="3">
    <source>
        <dbReference type="ARBA" id="ARBA00004065"/>
    </source>
</evidence>
<dbReference type="EMBL" id="JALJRB010000002">
    <property type="protein sequence ID" value="MCJ8499439.1"/>
    <property type="molecule type" value="Genomic_DNA"/>
</dbReference>
<dbReference type="PANTHER" id="PTHR10954:SF18">
    <property type="entry name" value="RIBONUCLEASE HII"/>
    <property type="match status" value="1"/>
</dbReference>
<dbReference type="AlphaFoldDB" id="A0AA41UHW4"/>
<evidence type="ECO:0000313" key="18">
    <source>
        <dbReference type="EMBL" id="MCJ8499439.1"/>
    </source>
</evidence>